<reference evidence="1" key="1">
    <citation type="submission" date="2023-10" db="EMBL/GenBank/DDBJ databases">
        <authorList>
            <person name="Domelevo Entfellner J.-B."/>
        </authorList>
    </citation>
    <scope>NUCLEOTIDE SEQUENCE</scope>
</reference>
<proteinExistence type="predicted"/>
<keyword evidence="2" id="KW-1185">Reference proteome</keyword>
<protein>
    <submittedName>
        <fullName evidence="1">Uncharacterized protein</fullName>
    </submittedName>
</protein>
<dbReference type="AlphaFoldDB" id="A0AA86S7K9"/>
<sequence length="70" mass="7910">MVAYNLAKMLGEERVQKVVIASSGVNMTLVNNVALVQRAQLDNIEDLMLPYTPQHLRKLISLSIHKSLHR</sequence>
<name>A0AA86S7K9_9FABA</name>
<evidence type="ECO:0000313" key="1">
    <source>
        <dbReference type="EMBL" id="CAJ1944268.1"/>
    </source>
</evidence>
<gene>
    <name evidence="1" type="ORF">AYBTSS11_LOCUS11828</name>
</gene>
<dbReference type="InterPro" id="IPR052370">
    <property type="entry name" value="Meta-cleavage_hydrolase"/>
</dbReference>
<dbReference type="EMBL" id="OY731400">
    <property type="protein sequence ID" value="CAJ1944268.1"/>
    <property type="molecule type" value="Genomic_DNA"/>
</dbReference>
<evidence type="ECO:0000313" key="2">
    <source>
        <dbReference type="Proteomes" id="UP001189624"/>
    </source>
</evidence>
<dbReference type="Proteomes" id="UP001189624">
    <property type="component" value="Chromosome 3"/>
</dbReference>
<organism evidence="1 2">
    <name type="scientific">Sphenostylis stenocarpa</name>
    <dbReference type="NCBI Taxonomy" id="92480"/>
    <lineage>
        <taxon>Eukaryota</taxon>
        <taxon>Viridiplantae</taxon>
        <taxon>Streptophyta</taxon>
        <taxon>Embryophyta</taxon>
        <taxon>Tracheophyta</taxon>
        <taxon>Spermatophyta</taxon>
        <taxon>Magnoliopsida</taxon>
        <taxon>eudicotyledons</taxon>
        <taxon>Gunneridae</taxon>
        <taxon>Pentapetalae</taxon>
        <taxon>rosids</taxon>
        <taxon>fabids</taxon>
        <taxon>Fabales</taxon>
        <taxon>Fabaceae</taxon>
        <taxon>Papilionoideae</taxon>
        <taxon>50 kb inversion clade</taxon>
        <taxon>NPAAA clade</taxon>
        <taxon>indigoferoid/millettioid clade</taxon>
        <taxon>Phaseoleae</taxon>
        <taxon>Sphenostylis</taxon>
    </lineage>
</organism>
<accession>A0AA86S7K9</accession>
<dbReference type="PANTHER" id="PTHR43139:SF52">
    <property type="entry name" value="SI:DKEY-122A22.2"/>
    <property type="match status" value="1"/>
</dbReference>
<dbReference type="PANTHER" id="PTHR43139">
    <property type="entry name" value="SI:DKEY-122A22.2"/>
    <property type="match status" value="1"/>
</dbReference>
<dbReference type="Gramene" id="rna-AYBTSS11_LOCUS11828">
    <property type="protein sequence ID" value="CAJ1944268.1"/>
    <property type="gene ID" value="gene-AYBTSS11_LOCUS11828"/>
</dbReference>